<evidence type="ECO:0000313" key="3">
    <source>
        <dbReference type="Proteomes" id="UP001589608"/>
    </source>
</evidence>
<evidence type="ECO:0000313" key="2">
    <source>
        <dbReference type="EMBL" id="MFB9448667.1"/>
    </source>
</evidence>
<keyword evidence="3" id="KW-1185">Reference proteome</keyword>
<dbReference type="Proteomes" id="UP001589608">
    <property type="component" value="Unassembled WGS sequence"/>
</dbReference>
<proteinExistence type="predicted"/>
<feature type="region of interest" description="Disordered" evidence="1">
    <location>
        <begin position="1"/>
        <end position="82"/>
    </location>
</feature>
<reference evidence="2 3" key="1">
    <citation type="submission" date="2024-09" db="EMBL/GenBank/DDBJ databases">
        <authorList>
            <person name="Sun Q."/>
            <person name="Mori K."/>
        </authorList>
    </citation>
    <scope>NUCLEOTIDE SEQUENCE [LARGE SCALE GENOMIC DNA]</scope>
    <source>
        <strain evidence="2 3">JCM 3307</strain>
    </source>
</reference>
<feature type="compositionally biased region" description="Low complexity" evidence="1">
    <location>
        <begin position="1"/>
        <end position="38"/>
    </location>
</feature>
<dbReference type="SUPFAM" id="SSF48371">
    <property type="entry name" value="ARM repeat"/>
    <property type="match status" value="1"/>
</dbReference>
<organism evidence="2 3">
    <name type="scientific">Dactylosporangium vinaceum</name>
    <dbReference type="NCBI Taxonomy" id="53362"/>
    <lineage>
        <taxon>Bacteria</taxon>
        <taxon>Bacillati</taxon>
        <taxon>Actinomycetota</taxon>
        <taxon>Actinomycetes</taxon>
        <taxon>Micromonosporales</taxon>
        <taxon>Micromonosporaceae</taxon>
        <taxon>Dactylosporangium</taxon>
    </lineage>
</organism>
<accession>A0ABV5MIH6</accession>
<dbReference type="EMBL" id="JBHMCA010000058">
    <property type="protein sequence ID" value="MFB9448667.1"/>
    <property type="molecule type" value="Genomic_DNA"/>
</dbReference>
<evidence type="ECO:0000256" key="1">
    <source>
        <dbReference type="SAM" id="MobiDB-lite"/>
    </source>
</evidence>
<name>A0ABV5MIH6_9ACTN</name>
<evidence type="ECO:0008006" key="4">
    <source>
        <dbReference type="Google" id="ProtNLM"/>
    </source>
</evidence>
<gene>
    <name evidence="2" type="ORF">ACFFTR_36745</name>
</gene>
<dbReference type="RefSeq" id="WP_223101277.1">
    <property type="nucleotide sequence ID" value="NZ_CP061913.1"/>
</dbReference>
<protein>
    <recommendedName>
        <fullName evidence="4">LigA protein</fullName>
    </recommendedName>
</protein>
<dbReference type="InterPro" id="IPR016024">
    <property type="entry name" value="ARM-type_fold"/>
</dbReference>
<sequence>MTAPATTTTVSAATPGSAGTGSAATSTTPGDSGVPAAPGGDGAAGGSWDQAGRAVSDRGAGTARNEHWKSAARIHGVQGDQVHGDKVGRDKIVLNLADKTVDVFELPIELLEPVRNAFVNPDRWIELSGRFADKRTAIVRGRTGRGKDAAAIRLLIAEVETIYLLDPATDITHLAGSITRRTEEHGRADRGIGFLLCQPKGAAHLGGWSFHALENALSAANARLVVTLSPDIVLADDGLEPYVLDLGDNPVPHRKIVLSHLRWQCSDQETFERLSSDAVVDELIVELEHGAQSCQAAADLARLIIDEHDEGAVNAARVHERRRRHQDHAFDQWFDRLRAADERSFAIALAVLDGLPYEDVAAAARMLRTRLEVSQQVVLTGGDKPELRVVRRELMPNPVGRLLDTLRAAERDEVARYEYGTVPVHVVAYRDGSYPLKVIERVWRGYQIQPTLLGWLHDLIRGRSDRVRFYAASTLGVLCRYSFDYVWTNWLAGWADHEDHRIREAVAYALREPAADAKLVPSVNMVVGACYGDVSSPLSQATAARAFGVCVGQPDATAAIDRLGRLATIDDYDIAVAIGDGLADLILSDADRMAPTVCAALVEWFGDKSRTRSAELAFLMLASTLVSWDRDESDGPEVQWPLLLRLADTLQDLQGPLRALWRHLISNSVLHDEANAVLTGWAALAENNRPQLLALLRLIRSVVREPAPDPRSRRNLARLVKTWTEPRNLNPLPNAQRAMTALLDKLEREGS</sequence>
<comment type="caution">
    <text evidence="2">The sequence shown here is derived from an EMBL/GenBank/DDBJ whole genome shotgun (WGS) entry which is preliminary data.</text>
</comment>